<dbReference type="AlphaFoldDB" id="A0A1E5GR18"/>
<dbReference type="Pfam" id="PF08887">
    <property type="entry name" value="GAD-like"/>
    <property type="match status" value="1"/>
</dbReference>
<evidence type="ECO:0000313" key="3">
    <source>
        <dbReference type="EMBL" id="OEG15137.1"/>
    </source>
</evidence>
<dbReference type="RefSeq" id="WP_069635627.1">
    <property type="nucleotide sequence ID" value="NZ_JXKZ01000005.1"/>
</dbReference>
<dbReference type="STRING" id="903983.BCR23_09875"/>
<sequence>MEKVLNDFKLEKKVPSELIDKYVNLVPEEIIVMWKNYGFGTFMNGYFKSINPDDFKDILLETSQRYQDAIVLFATSMGDLIVWSDDYVRLLNYRYGKVTTILHTFDFFFSNISDLEFKIEDLHWLPYPDAIARYGEPSYDECFGYVPILGMGGMEKVENLQKVKLREHILIITHFMGPIK</sequence>
<dbReference type="SMR" id="A0A1E5GR18"/>
<protein>
    <recommendedName>
        <fullName evidence="5">DUF1851 domain-containing protein</fullName>
    </recommendedName>
</protein>
<organism evidence="3 4">
    <name type="scientific">Enterococcus quebecensis</name>
    <dbReference type="NCBI Taxonomy" id="903983"/>
    <lineage>
        <taxon>Bacteria</taxon>
        <taxon>Bacillati</taxon>
        <taxon>Bacillota</taxon>
        <taxon>Bacilli</taxon>
        <taxon>Lactobacillales</taxon>
        <taxon>Enterococcaceae</taxon>
        <taxon>Enterococcus</taxon>
    </lineage>
</organism>
<dbReference type="Proteomes" id="UP000094764">
    <property type="component" value="Unassembled WGS sequence"/>
</dbReference>
<dbReference type="InterPro" id="IPR015002">
    <property type="entry name" value="T6SS_Tdi1_C"/>
</dbReference>
<dbReference type="EMBL" id="MIKB01000016">
    <property type="protein sequence ID" value="OEG15137.1"/>
    <property type="molecule type" value="Genomic_DNA"/>
</dbReference>
<comment type="caution">
    <text evidence="3">The sequence shown here is derived from an EMBL/GenBank/DDBJ whole genome shotgun (WGS) entry which is preliminary data.</text>
</comment>
<gene>
    <name evidence="3" type="ORF">BCR23_09875</name>
</gene>
<proteinExistence type="predicted"/>
<evidence type="ECO:0000259" key="1">
    <source>
        <dbReference type="Pfam" id="PF08887"/>
    </source>
</evidence>
<feature type="domain" description="GAD-related" evidence="1">
    <location>
        <begin position="5"/>
        <end position="89"/>
    </location>
</feature>
<dbReference type="InterPro" id="IPR014983">
    <property type="entry name" value="GAD-rel"/>
</dbReference>
<evidence type="ECO:0008006" key="5">
    <source>
        <dbReference type="Google" id="ProtNLM"/>
    </source>
</evidence>
<accession>A0A1E5GR18</accession>
<keyword evidence="4" id="KW-1185">Reference proteome</keyword>
<dbReference type="Pfam" id="PF08906">
    <property type="entry name" value="T6SS_Tdi1_C"/>
    <property type="match status" value="1"/>
</dbReference>
<evidence type="ECO:0000259" key="2">
    <source>
        <dbReference type="Pfam" id="PF08906"/>
    </source>
</evidence>
<dbReference type="OrthoDB" id="2216648at2"/>
<name>A0A1E5GR18_9ENTE</name>
<reference evidence="4" key="1">
    <citation type="submission" date="2016-09" db="EMBL/GenBank/DDBJ databases">
        <authorList>
            <person name="Gulvik C.A."/>
        </authorList>
    </citation>
    <scope>NUCLEOTIDE SEQUENCE [LARGE SCALE GENOMIC DNA]</scope>
    <source>
        <strain evidence="4">LMG 26306</strain>
    </source>
</reference>
<feature type="domain" description="T6SS immunity protein Tdi1 C-terminal" evidence="2">
    <location>
        <begin position="104"/>
        <end position="175"/>
    </location>
</feature>
<evidence type="ECO:0000313" key="4">
    <source>
        <dbReference type="Proteomes" id="UP000094764"/>
    </source>
</evidence>